<keyword evidence="7" id="KW-0007">Acetylation</keyword>
<feature type="domain" description="S1 motif" evidence="14">
    <location>
        <begin position="739"/>
        <end position="808"/>
    </location>
</feature>
<comment type="caution">
    <text evidence="15">The sequence shown here is derived from an EMBL/GenBank/DDBJ whole genome shotgun (WGS) entry which is preliminary data.</text>
</comment>
<dbReference type="FunFam" id="2.40.50.140:FF:000148">
    <property type="entry name" value="protein RRP5 homolog isoform X1"/>
    <property type="match status" value="1"/>
</dbReference>
<dbReference type="InterPro" id="IPR057302">
    <property type="entry name" value="Rrp5_S1"/>
</dbReference>
<dbReference type="SMART" id="SM00316">
    <property type="entry name" value="S1"/>
    <property type="match status" value="11"/>
</dbReference>
<dbReference type="SMART" id="SM00386">
    <property type="entry name" value="HAT"/>
    <property type="match status" value="6"/>
</dbReference>
<dbReference type="CDD" id="cd04461">
    <property type="entry name" value="S1_Rrp5_repeat_hs8_sc7"/>
    <property type="match status" value="1"/>
</dbReference>
<feature type="domain" description="S1 motif" evidence="14">
    <location>
        <begin position="1215"/>
        <end position="1282"/>
    </location>
</feature>
<evidence type="ECO:0000256" key="7">
    <source>
        <dbReference type="ARBA" id="ARBA00022990"/>
    </source>
</evidence>
<feature type="compositionally biased region" description="Basic and acidic residues" evidence="13">
    <location>
        <begin position="1554"/>
        <end position="1572"/>
    </location>
</feature>
<evidence type="ECO:0000256" key="11">
    <source>
        <dbReference type="ARBA" id="ARBA00067510"/>
    </source>
</evidence>
<dbReference type="Proteomes" id="UP001239994">
    <property type="component" value="Unassembled WGS sequence"/>
</dbReference>
<evidence type="ECO:0000256" key="1">
    <source>
        <dbReference type="ARBA" id="ARBA00004604"/>
    </source>
</evidence>
<evidence type="ECO:0000259" key="14">
    <source>
        <dbReference type="PROSITE" id="PS50126"/>
    </source>
</evidence>
<keyword evidence="5" id="KW-0677">Repeat</keyword>
<dbReference type="InterPro" id="IPR003107">
    <property type="entry name" value="HAT"/>
</dbReference>
<evidence type="ECO:0000256" key="4">
    <source>
        <dbReference type="ARBA" id="ARBA00022553"/>
    </source>
</evidence>
<feature type="region of interest" description="Disordered" evidence="13">
    <location>
        <begin position="1442"/>
        <end position="1506"/>
    </location>
</feature>
<feature type="domain" description="S1 motif" evidence="14">
    <location>
        <begin position="1308"/>
        <end position="1380"/>
    </location>
</feature>
<keyword evidence="8" id="KW-0539">Nucleus</keyword>
<dbReference type="PROSITE" id="PS50126">
    <property type="entry name" value="S1"/>
    <property type="match status" value="9"/>
</dbReference>
<feature type="domain" description="S1 motif" evidence="14">
    <location>
        <begin position="646"/>
        <end position="717"/>
    </location>
</feature>
<dbReference type="PANTHER" id="PTHR23270">
    <property type="entry name" value="PROGRAMMED CELL DEATH PROTEIN 11 PRE-RRNA PROCESSING PROTEIN RRP5"/>
    <property type="match status" value="1"/>
</dbReference>
<dbReference type="EMBL" id="JAROKS010000006">
    <property type="protein sequence ID" value="KAK1802810.1"/>
    <property type="molecule type" value="Genomic_DNA"/>
</dbReference>
<evidence type="ECO:0000256" key="5">
    <source>
        <dbReference type="ARBA" id="ARBA00022737"/>
    </source>
</evidence>
<dbReference type="InterPro" id="IPR055430">
    <property type="entry name" value="HAT_Syf1_CNRKL1_C"/>
</dbReference>
<comment type="subcellular location">
    <subcellularLocation>
        <location evidence="1">Nucleus</location>
        <location evidence="1">Nucleolus</location>
    </subcellularLocation>
</comment>
<keyword evidence="16" id="KW-1185">Reference proteome</keyword>
<evidence type="ECO:0000313" key="15">
    <source>
        <dbReference type="EMBL" id="KAK1802810.1"/>
    </source>
</evidence>
<dbReference type="FunFam" id="2.40.50.140:FF:000155">
    <property type="entry name" value="rRNA biogenesis protein RRP5"/>
    <property type="match status" value="1"/>
</dbReference>
<evidence type="ECO:0000256" key="8">
    <source>
        <dbReference type="ARBA" id="ARBA00023242"/>
    </source>
</evidence>
<keyword evidence="4" id="KW-0597">Phosphoprotein</keyword>
<dbReference type="Pfam" id="PF23459">
    <property type="entry name" value="S1_RRP5"/>
    <property type="match status" value="4"/>
</dbReference>
<keyword evidence="2" id="KW-1017">Isopeptide bond</keyword>
<dbReference type="SUPFAM" id="SSF48452">
    <property type="entry name" value="TPR-like"/>
    <property type="match status" value="2"/>
</dbReference>
<comment type="subunit">
    <text evidence="10">Interacts with NF-kappa-B p50/NFKB1 and NF-kappa-B p65/RELA.</text>
</comment>
<dbReference type="CDD" id="cd05697">
    <property type="entry name" value="S1_Rrp5_repeat_hs5"/>
    <property type="match status" value="1"/>
</dbReference>
<feature type="region of interest" description="Disordered" evidence="13">
    <location>
        <begin position="1532"/>
        <end position="1586"/>
    </location>
</feature>
<protein>
    <recommendedName>
        <fullName evidence="11">Protein RRP5 homolog</fullName>
    </recommendedName>
    <alternativeName>
        <fullName evidence="12">Programmed cell death protein 11</fullName>
    </alternativeName>
</protein>
<feature type="region of interest" description="Disordered" evidence="13">
    <location>
        <begin position="1"/>
        <end position="59"/>
    </location>
</feature>
<evidence type="ECO:0000256" key="13">
    <source>
        <dbReference type="SAM" id="MobiDB-lite"/>
    </source>
</evidence>
<feature type="domain" description="S1 motif" evidence="14">
    <location>
        <begin position="85"/>
        <end position="171"/>
    </location>
</feature>
<evidence type="ECO:0000256" key="9">
    <source>
        <dbReference type="ARBA" id="ARBA00059726"/>
    </source>
</evidence>
<sequence>MASIEEDFPRGGSDSKASKPKAVKPCVEVDNLFETREPGTKKKRKADNKQEDKEKGKAWKTEADGLKLNAATSVDILHLKNLKVGTVMLGSVKEISDFEVVLGLPNGLKGYLPISGICDAYNKILSEKVDTGDDLEDVVSPSHLLAPGLLVRCIVSSLEPSKEGFISLKVSVNPKEVNKELSSSFLKAGMTLGGCVESVEDHGFLIDIGVKGTKAFLPKETKTGAKSFKQDLKVGQYVTALLEEVQSSGRVARLSLDPSAIAQACAEIQHGWTLGSLLPGLLVQAHIKKVRTAKDLFSSKAKAQVTAHGLIVTFLSSYTGTVDFMHIDPDKLSTYAVGNKVNARILYVEPSSRLVGLSLRSHLLPPSSDVLNRLSARTGEVLHGCRMTSVHHHSGALIELPDGAVAFVHKNQMKEPKEEFNMNRQLAQPEHTLRIMDYSPLEQMHLATLRKSIINATFFSYSDIRVGQLIEGTVQGLERYGMHVKISDHIKGLVPRIHLADVVLSNPEKKFKEGMRLMFRVLSVDLLNKKLVLTRKKALVESQLPVLTTYADARPGLVFLGFIVCIKDFGCIVRFYGGIKGLVPMEELTTEPTINAQGLFYIGQQVVKAKVLRCDAEGEKLLLSFKAVTQGDVQQVNTAKFAFEVGKKVEAVVLRKDRTGLEVSILPEEVPALIPTEHLSDHVTNCPLLWAALQEGDTISDAVCLRKNKQSITLSKKPLLMAALEPGAMVTAFSELRVGVIMLGWVKSIMHFGVFVDFPHGLCGLAPKAAMSDKFITDTAGVFQVGQTVLAKVTNLDEEKHRFLVSLKVSDVSSAEGDAQARLIQGQRERRAILDMMTSRGDTDLLQQLSSISLGDKLKMTVGETKEDGSVSLITDQLCSVTVLASKYHTTDVNTTPGHQVSAAVLHVDPVTSQVHVSLLPKLTGKKKKLDKCSRHTATVEYADEDFAVISVGNTGHLTVVSTTTHLNETFRFESEKLSVDRNLTVTVTEPSCEDLGGQCLVTWQLRGTRHERGTSESKGQKHCYDVGLVAAEVKAIKPLHVLVTLPDGDLGSVHVSQIHESPRVGSFPTSSLKIGSKVKARFIGSHEVRGYNYLPFSHQKCFTLPELTLLPSKLMEDVNVQSQENERKYTPGEEIKCFISKYIPEKKYLELAVSLNIYGTVELLAMTTKLREANHPHKLFKCGQCVTAKVVGVSSKNAQQLNLSLIGTHKLKQGTVTMGMVQEINPQNGLVLKLPFGKSGLASLTDLSDTYTDNPLEQYKEGQLVRCCVVKTNKTLTLSLRPSRIHSEKALPAVDVDIGSMSELSEGQVVRGYVKNIGEMGIFVRLSRSVIGRVLIQNATNYFVTNHQIFTEHLPPNTLVTAKVIHVDAESNRLDLSLLPDDTGKADVLPESLGLPLRLKGKDKEKYDRKNPKRKRSVSESKQDWCVRILLRMKLRLPPNLLKDEVGKKKKKKKQKKDQKDREEKEEAKTPQAEDLDSGVDVYFREEETDKARKRGRSKSAAAHERGRLQVPSAFCWDAALNSLQPASAADITYESSSEEEGDQSKPAKKSRRELEQERQEAERKLSRLESELQDPSARPENSSQFERLLLSSPDSSLLWLQYMAFHLQATQVEQARAVAERALRTISFREEQEKLNVWVALLNLENMYGTEESLQRVFERAVQYCEPMPVYQQLADIYAKSGKVKEAESLYKNMVKRFKQEKAVWQSYGSFLLRQGQTDAANALLQRALQSLSNKEHVDLISKFARLEFQYGNSERAKAMFEKVLSSYPKRTDLWSIFIDLTMKHSSQKDVRDLFDRVIHLSVSVKKVKFFFKRYLDYEKKHGTSESIQAVKQKAL</sequence>
<organism evidence="15 16">
    <name type="scientific">Electrophorus voltai</name>
    <dbReference type="NCBI Taxonomy" id="2609070"/>
    <lineage>
        <taxon>Eukaryota</taxon>
        <taxon>Metazoa</taxon>
        <taxon>Chordata</taxon>
        <taxon>Craniata</taxon>
        <taxon>Vertebrata</taxon>
        <taxon>Euteleostomi</taxon>
        <taxon>Actinopterygii</taxon>
        <taxon>Neopterygii</taxon>
        <taxon>Teleostei</taxon>
        <taxon>Ostariophysi</taxon>
        <taxon>Gymnotiformes</taxon>
        <taxon>Gymnotoidei</taxon>
        <taxon>Gymnotidae</taxon>
        <taxon>Electrophorus</taxon>
    </lineage>
</organism>
<dbReference type="SUPFAM" id="SSF50249">
    <property type="entry name" value="Nucleic acid-binding proteins"/>
    <property type="match status" value="8"/>
</dbReference>
<name>A0AAD8ZQ18_9TELE</name>
<dbReference type="InterPro" id="IPR012340">
    <property type="entry name" value="NA-bd_OB-fold"/>
</dbReference>
<dbReference type="InterPro" id="IPR048059">
    <property type="entry name" value="Rrp5_S1_rpt_hs1_sc1"/>
</dbReference>
<gene>
    <name evidence="15" type="ORF">P4O66_021343</name>
</gene>
<dbReference type="FunFam" id="2.40.50.140:FF:000175">
    <property type="entry name" value="Programmed cell death 11"/>
    <property type="match status" value="1"/>
</dbReference>
<accession>A0AAD8ZQ18</accession>
<evidence type="ECO:0000256" key="10">
    <source>
        <dbReference type="ARBA" id="ARBA00062488"/>
    </source>
</evidence>
<dbReference type="GO" id="GO:0003723">
    <property type="term" value="F:RNA binding"/>
    <property type="evidence" value="ECO:0007669"/>
    <property type="project" value="TreeGrafter"/>
</dbReference>
<feature type="compositionally biased region" description="Basic residues" evidence="13">
    <location>
        <begin position="1449"/>
        <end position="1458"/>
    </location>
</feature>
<keyword evidence="6" id="KW-0832">Ubl conjugation</keyword>
<dbReference type="Pfam" id="PF23231">
    <property type="entry name" value="HAT_Syf1_CNRKL1_C"/>
    <property type="match status" value="1"/>
</dbReference>
<dbReference type="PANTHER" id="PTHR23270:SF10">
    <property type="entry name" value="PROTEIN RRP5 HOMOLOG"/>
    <property type="match status" value="1"/>
</dbReference>
<dbReference type="InterPro" id="IPR003029">
    <property type="entry name" value="S1_domain"/>
</dbReference>
<dbReference type="Gene3D" id="2.40.50.140">
    <property type="entry name" value="Nucleic acid-binding proteins"/>
    <property type="match status" value="9"/>
</dbReference>
<dbReference type="CDD" id="cd05702">
    <property type="entry name" value="S1_Rrp5_repeat_hs11_sc8"/>
    <property type="match status" value="1"/>
</dbReference>
<evidence type="ECO:0000256" key="6">
    <source>
        <dbReference type="ARBA" id="ARBA00022843"/>
    </source>
</evidence>
<reference evidence="15" key="1">
    <citation type="submission" date="2023-03" db="EMBL/GenBank/DDBJ databases">
        <title>Electrophorus voltai genome.</title>
        <authorList>
            <person name="Bian C."/>
        </authorList>
    </citation>
    <scope>NUCLEOTIDE SEQUENCE</scope>
    <source>
        <strain evidence="15">CB-2022</strain>
        <tissue evidence="15">Muscle</tissue>
    </source>
</reference>
<feature type="domain" description="S1 motif" evidence="14">
    <location>
        <begin position="189"/>
        <end position="257"/>
    </location>
</feature>
<evidence type="ECO:0000256" key="12">
    <source>
        <dbReference type="ARBA" id="ARBA00080810"/>
    </source>
</evidence>
<dbReference type="FunFam" id="1.25.40.10:FF:000065">
    <property type="entry name" value="Programmed cell death 11"/>
    <property type="match status" value="1"/>
</dbReference>
<dbReference type="Gene3D" id="1.25.40.10">
    <property type="entry name" value="Tetratricopeptide repeat domain"/>
    <property type="match status" value="1"/>
</dbReference>
<feature type="non-terminal residue" evidence="15">
    <location>
        <position position="1"/>
    </location>
</feature>
<dbReference type="CDD" id="cd05693">
    <property type="entry name" value="S1_Rrp5_repeat_hs1_sc1"/>
    <property type="match status" value="1"/>
</dbReference>
<dbReference type="GO" id="GO:0032040">
    <property type="term" value="C:small-subunit processome"/>
    <property type="evidence" value="ECO:0007669"/>
    <property type="project" value="TreeGrafter"/>
</dbReference>
<feature type="domain" description="S1 motif" evidence="14">
    <location>
        <begin position="467"/>
        <end position="536"/>
    </location>
</feature>
<dbReference type="Pfam" id="PF00575">
    <property type="entry name" value="S1"/>
    <property type="match status" value="3"/>
</dbReference>
<evidence type="ECO:0000256" key="3">
    <source>
        <dbReference type="ARBA" id="ARBA00022552"/>
    </source>
</evidence>
<dbReference type="FunFam" id="2.40.50.140:FF:000103">
    <property type="entry name" value="protein RRP5 homolog"/>
    <property type="match status" value="2"/>
</dbReference>
<dbReference type="InterPro" id="IPR011990">
    <property type="entry name" value="TPR-like_helical_dom_sf"/>
</dbReference>
<comment type="function">
    <text evidence="9">Essential for the generation of mature 18S rRNA, specifically necessary for cleavages at sites A0, 1 and 2 of the 47S precursor. Directly interacts with U3 snoRNA.</text>
</comment>
<feature type="domain" description="S1 motif" evidence="14">
    <location>
        <begin position="275"/>
        <end position="360"/>
    </location>
</feature>
<keyword evidence="3" id="KW-0698">rRNA processing</keyword>
<dbReference type="GO" id="GO:0006364">
    <property type="term" value="P:rRNA processing"/>
    <property type="evidence" value="ECO:0007669"/>
    <property type="project" value="UniProtKB-KW"/>
</dbReference>
<evidence type="ECO:0000313" key="16">
    <source>
        <dbReference type="Proteomes" id="UP001239994"/>
    </source>
</evidence>
<feature type="domain" description="S1 motif" evidence="14">
    <location>
        <begin position="556"/>
        <end position="626"/>
    </location>
</feature>
<evidence type="ECO:0000256" key="2">
    <source>
        <dbReference type="ARBA" id="ARBA00022499"/>
    </source>
</evidence>
<feature type="compositionally biased region" description="Basic and acidic residues" evidence="13">
    <location>
        <begin position="47"/>
        <end position="59"/>
    </location>
</feature>
<dbReference type="InterPro" id="IPR048058">
    <property type="entry name" value="Rrp5_S1_rpt_hs11_sc8"/>
</dbReference>
<feature type="compositionally biased region" description="Basic and acidic residues" evidence="13">
    <location>
        <begin position="1459"/>
        <end position="1470"/>
    </location>
</feature>
<proteinExistence type="predicted"/>
<dbReference type="InterPro" id="IPR045209">
    <property type="entry name" value="Rrp5"/>
</dbReference>